<reference evidence="1" key="1">
    <citation type="submission" date="2018-05" db="EMBL/GenBank/DDBJ databases">
        <authorList>
            <person name="Lanie J.A."/>
            <person name="Ng W.-L."/>
            <person name="Kazmierczak K.M."/>
            <person name="Andrzejewski T.M."/>
            <person name="Davidsen T.M."/>
            <person name="Wayne K.J."/>
            <person name="Tettelin H."/>
            <person name="Glass J.I."/>
            <person name="Rusch D."/>
            <person name="Podicherti R."/>
            <person name="Tsui H.-C.T."/>
            <person name="Winkler M.E."/>
        </authorList>
    </citation>
    <scope>NUCLEOTIDE SEQUENCE</scope>
</reference>
<dbReference type="SUPFAM" id="SSF51735">
    <property type="entry name" value="NAD(P)-binding Rossmann-fold domains"/>
    <property type="match status" value="1"/>
</dbReference>
<evidence type="ECO:0008006" key="2">
    <source>
        <dbReference type="Google" id="ProtNLM"/>
    </source>
</evidence>
<organism evidence="1">
    <name type="scientific">marine metagenome</name>
    <dbReference type="NCBI Taxonomy" id="408172"/>
    <lineage>
        <taxon>unclassified sequences</taxon>
        <taxon>metagenomes</taxon>
        <taxon>ecological metagenomes</taxon>
    </lineage>
</organism>
<gene>
    <name evidence="1" type="ORF">METZ01_LOCUS352981</name>
</gene>
<evidence type="ECO:0000313" key="1">
    <source>
        <dbReference type="EMBL" id="SVD00127.1"/>
    </source>
</evidence>
<name>A0A382RSS8_9ZZZZ</name>
<dbReference type="AlphaFoldDB" id="A0A382RSS8"/>
<proteinExistence type="predicted"/>
<dbReference type="Gene3D" id="3.40.50.720">
    <property type="entry name" value="NAD(P)-binding Rossmann-like Domain"/>
    <property type="match status" value="1"/>
</dbReference>
<dbReference type="InterPro" id="IPR036291">
    <property type="entry name" value="NAD(P)-bd_dom_sf"/>
</dbReference>
<sequence length="58" mass="6181">NKPEVVQKFIQDNLPRKKIAEAEEVVPLILFLASDAASMMSGSCVSIDAGEGKAYSLA</sequence>
<dbReference type="Pfam" id="PF13561">
    <property type="entry name" value="adh_short_C2"/>
    <property type="match status" value="1"/>
</dbReference>
<protein>
    <recommendedName>
        <fullName evidence="2">SDR family oxidoreductase</fullName>
    </recommendedName>
</protein>
<accession>A0A382RSS8</accession>
<dbReference type="EMBL" id="UINC01123576">
    <property type="protein sequence ID" value="SVD00127.1"/>
    <property type="molecule type" value="Genomic_DNA"/>
</dbReference>
<dbReference type="InterPro" id="IPR002347">
    <property type="entry name" value="SDR_fam"/>
</dbReference>
<feature type="non-terminal residue" evidence="1">
    <location>
        <position position="1"/>
    </location>
</feature>